<comment type="caution">
    <text evidence="2">The sequence shown here is derived from an EMBL/GenBank/DDBJ whole genome shotgun (WGS) entry which is preliminary data.</text>
</comment>
<dbReference type="PANTHER" id="PTHR37308:SF1">
    <property type="entry name" value="POLYPRENYL-PHOSPHATE TRANSPORTER"/>
    <property type="match status" value="1"/>
</dbReference>
<keyword evidence="3" id="KW-1185">Reference proteome</keyword>
<dbReference type="InterPro" id="IPR007163">
    <property type="entry name" value="VCA0040-like"/>
</dbReference>
<proteinExistence type="predicted"/>
<accession>A0A133V8C2</accession>
<dbReference type="EMBL" id="LHXX01000007">
    <property type="protein sequence ID" value="KXB02693.1"/>
    <property type="molecule type" value="Genomic_DNA"/>
</dbReference>
<organism evidence="2 3">
    <name type="scientific">candidate division MSBL1 archaeon SCGC-AAA261D19</name>
    <dbReference type="NCBI Taxonomy" id="1698273"/>
    <lineage>
        <taxon>Archaea</taxon>
        <taxon>Methanobacteriati</taxon>
        <taxon>Methanobacteriota</taxon>
        <taxon>candidate division MSBL1</taxon>
    </lineage>
</organism>
<gene>
    <name evidence="2" type="ORF">AKJ43_00975</name>
</gene>
<dbReference type="Proteomes" id="UP000070400">
    <property type="component" value="Unassembled WGS sequence"/>
</dbReference>
<protein>
    <recommendedName>
        <fullName evidence="4">DUF368 domain-containing protein</fullName>
    </recommendedName>
</protein>
<evidence type="ECO:0008006" key="4">
    <source>
        <dbReference type="Google" id="ProtNLM"/>
    </source>
</evidence>
<keyword evidence="1" id="KW-1133">Transmembrane helix</keyword>
<dbReference type="PATRIC" id="fig|1698273.3.peg.801"/>
<evidence type="ECO:0000313" key="2">
    <source>
        <dbReference type="EMBL" id="KXB02693.1"/>
    </source>
</evidence>
<feature type="transmembrane region" description="Helical" evidence="1">
    <location>
        <begin position="211"/>
        <end position="231"/>
    </location>
</feature>
<feature type="transmembrane region" description="Helical" evidence="1">
    <location>
        <begin position="243"/>
        <end position="261"/>
    </location>
</feature>
<dbReference type="PANTHER" id="PTHR37308">
    <property type="entry name" value="INTEGRAL MEMBRANE PROTEIN"/>
    <property type="match status" value="1"/>
</dbReference>
<name>A0A133V8C2_9EURY</name>
<feature type="transmembrane region" description="Helical" evidence="1">
    <location>
        <begin position="172"/>
        <end position="199"/>
    </location>
</feature>
<reference evidence="2 3" key="1">
    <citation type="journal article" date="2016" name="Sci. Rep.">
        <title>Metabolic traits of an uncultured archaeal lineage -MSBL1- from brine pools of the Red Sea.</title>
        <authorList>
            <person name="Mwirichia R."/>
            <person name="Alam I."/>
            <person name="Rashid M."/>
            <person name="Vinu M."/>
            <person name="Ba-Alawi W."/>
            <person name="Anthony Kamau A."/>
            <person name="Kamanda Ngugi D."/>
            <person name="Goker M."/>
            <person name="Klenk H.P."/>
            <person name="Bajic V."/>
            <person name="Stingl U."/>
        </authorList>
    </citation>
    <scope>NUCLEOTIDE SEQUENCE [LARGE SCALE GENOMIC DNA]</scope>
    <source>
        <strain evidence="2">SCGC-AAA261D19</strain>
    </source>
</reference>
<sequence length="314" mass="34502">MKGKTRENEKENDRAFKTFYKGTFIGIAQAMPGISGGSIALVVGIYERMIFAIKSINFKFVPYLFMSILNRRYLKKAKDNFLSIDFSFILPLLAGAGLAFLGTIAVIRPILDKYPAHIYSFFFGLILASAGVIYSRIGGSNSKSISFGLVGFLFAFIFVGLGENVLSHSNPIIFLSGLIATCAMILPGVSGAFILLFLGQYRYMINALLSIETYWIEVGAFAFGALLSLFLVSRPLSYALRKYRAPTMFFLTGLMTGALRLPYEKVIGAPAFLGDLPTTFAVILTGALGFFIVVFTEKTNARGVLNFSIKEIFL</sequence>
<keyword evidence="1" id="KW-0812">Transmembrane</keyword>
<evidence type="ECO:0000256" key="1">
    <source>
        <dbReference type="SAM" id="Phobius"/>
    </source>
</evidence>
<feature type="transmembrane region" description="Helical" evidence="1">
    <location>
        <begin position="147"/>
        <end position="166"/>
    </location>
</feature>
<dbReference type="Pfam" id="PF04018">
    <property type="entry name" value="VCA0040-like"/>
    <property type="match status" value="1"/>
</dbReference>
<feature type="transmembrane region" description="Helical" evidence="1">
    <location>
        <begin position="273"/>
        <end position="295"/>
    </location>
</feature>
<dbReference type="AlphaFoldDB" id="A0A133V8C2"/>
<feature type="transmembrane region" description="Helical" evidence="1">
    <location>
        <begin position="116"/>
        <end position="135"/>
    </location>
</feature>
<feature type="transmembrane region" description="Helical" evidence="1">
    <location>
        <begin position="20"/>
        <end position="43"/>
    </location>
</feature>
<evidence type="ECO:0000313" key="3">
    <source>
        <dbReference type="Proteomes" id="UP000070400"/>
    </source>
</evidence>
<keyword evidence="1" id="KW-0472">Membrane</keyword>
<feature type="transmembrane region" description="Helical" evidence="1">
    <location>
        <begin position="81"/>
        <end position="110"/>
    </location>
</feature>